<proteinExistence type="inferred from homology"/>
<dbReference type="RefSeq" id="WP_212691534.1">
    <property type="nucleotide sequence ID" value="NZ_CP058561.1"/>
</dbReference>
<comment type="cofactor">
    <cofactor evidence="6">
        <name>FMN</name>
        <dbReference type="ChEBI" id="CHEBI:58210"/>
    </cofactor>
</comment>
<organism evidence="8 9">
    <name type="scientific">Vallitalea guaymasensis</name>
    <dbReference type="NCBI Taxonomy" id="1185412"/>
    <lineage>
        <taxon>Bacteria</taxon>
        <taxon>Bacillati</taxon>
        <taxon>Bacillota</taxon>
        <taxon>Clostridia</taxon>
        <taxon>Lachnospirales</taxon>
        <taxon>Vallitaleaceae</taxon>
        <taxon>Vallitalea</taxon>
    </lineage>
</organism>
<keyword evidence="6" id="KW-1133">Transmembrane helix</keyword>
<reference evidence="8 9" key="1">
    <citation type="submission" date="2020-07" db="EMBL/GenBank/DDBJ databases">
        <title>Vallitalea guaymasensis genome.</title>
        <authorList>
            <person name="Postec A."/>
        </authorList>
    </citation>
    <scope>NUCLEOTIDE SEQUENCE [LARGE SCALE GENOMIC DNA]</scope>
    <source>
        <strain evidence="8 9">Ra1766G1</strain>
    </source>
</reference>
<dbReference type="GO" id="GO:0009055">
    <property type="term" value="F:electron transfer activity"/>
    <property type="evidence" value="ECO:0007669"/>
    <property type="project" value="InterPro"/>
</dbReference>
<evidence type="ECO:0000313" key="9">
    <source>
        <dbReference type="Proteomes" id="UP000677305"/>
    </source>
</evidence>
<dbReference type="Pfam" id="PF04205">
    <property type="entry name" value="FMN_bind"/>
    <property type="match status" value="1"/>
</dbReference>
<gene>
    <name evidence="6" type="primary">rnfG</name>
    <name evidence="8" type="ORF">HYG85_22490</name>
</gene>
<dbReference type="SMART" id="SM00900">
    <property type="entry name" value="FMN_bind"/>
    <property type="match status" value="1"/>
</dbReference>
<dbReference type="GO" id="GO:0005886">
    <property type="term" value="C:plasma membrane"/>
    <property type="evidence" value="ECO:0007669"/>
    <property type="project" value="UniProtKB-SubCell"/>
</dbReference>
<comment type="subunit">
    <text evidence="6">The complex is composed of six subunits: RnfA, RnfB, RnfC, RnfD, RnfE and RnfG.</text>
</comment>
<dbReference type="GO" id="GO:0010181">
    <property type="term" value="F:FMN binding"/>
    <property type="evidence" value="ECO:0007669"/>
    <property type="project" value="InterPro"/>
</dbReference>
<name>A0A8J8MEN5_9FIRM</name>
<keyword evidence="4 6" id="KW-0288">FMN</keyword>
<comment type="function">
    <text evidence="6">Part of a membrane-bound complex that couples electron transfer with translocation of ions across the membrane.</text>
</comment>
<evidence type="ECO:0000256" key="2">
    <source>
        <dbReference type="ARBA" id="ARBA00022553"/>
    </source>
</evidence>
<dbReference type="NCBIfam" id="TIGR01947">
    <property type="entry name" value="rnfG"/>
    <property type="match status" value="1"/>
</dbReference>
<dbReference type="Proteomes" id="UP000677305">
    <property type="component" value="Chromosome"/>
</dbReference>
<keyword evidence="6" id="KW-0472">Membrane</keyword>
<evidence type="ECO:0000256" key="6">
    <source>
        <dbReference type="HAMAP-Rule" id="MF_00479"/>
    </source>
</evidence>
<dbReference type="GO" id="GO:0022900">
    <property type="term" value="P:electron transport chain"/>
    <property type="evidence" value="ECO:0007669"/>
    <property type="project" value="UniProtKB-UniRule"/>
</dbReference>
<dbReference type="InterPro" id="IPR007329">
    <property type="entry name" value="FMN-bd"/>
</dbReference>
<sequence length="190" mass="20379">MKNNIVKDALILFAITVCAGLLLGLTYTVTKEPIAMQQIKIRDAALNSVIKDADFEQIEEDLSKQPVITEIYEASRNDEVVGYAFKLVTKEGYGGDIELIVGINADSTISGIDIIKHSETPGLGANADNDKFKDQFVAKPTKQLTVVKDGADTDTEIDALSGATISSRAVTNAVNAASDYFNSNFSKGAQ</sequence>
<feature type="domain" description="FMN-binding" evidence="7">
    <location>
        <begin position="92"/>
        <end position="181"/>
    </location>
</feature>
<accession>A0A8J8MEN5</accession>
<dbReference type="HAMAP" id="MF_00479">
    <property type="entry name" value="RsxG_RnfG"/>
    <property type="match status" value="1"/>
</dbReference>
<keyword evidence="1 6" id="KW-0813">Transport</keyword>
<keyword evidence="6" id="KW-0812">Transmembrane</keyword>
<comment type="similarity">
    <text evidence="6">Belongs to the RnfG family.</text>
</comment>
<dbReference type="PANTHER" id="PTHR36118">
    <property type="entry name" value="ION-TRANSLOCATING OXIDOREDUCTASE COMPLEX SUBUNIT G"/>
    <property type="match status" value="1"/>
</dbReference>
<evidence type="ECO:0000256" key="4">
    <source>
        <dbReference type="ARBA" id="ARBA00022643"/>
    </source>
</evidence>
<evidence type="ECO:0000313" key="8">
    <source>
        <dbReference type="EMBL" id="QUH31546.1"/>
    </source>
</evidence>
<keyword evidence="3 6" id="KW-0285">Flavoprotein</keyword>
<dbReference type="EC" id="7.-.-.-" evidence="6"/>
<keyword evidence="2 6" id="KW-0597">Phosphoprotein</keyword>
<dbReference type="PANTHER" id="PTHR36118:SF1">
    <property type="entry name" value="ION-TRANSLOCATING OXIDOREDUCTASE COMPLEX SUBUNIT G"/>
    <property type="match status" value="1"/>
</dbReference>
<keyword evidence="6" id="KW-1003">Cell membrane</keyword>
<evidence type="ECO:0000256" key="1">
    <source>
        <dbReference type="ARBA" id="ARBA00022448"/>
    </source>
</evidence>
<feature type="modified residue" description="FMN phosphoryl threonine" evidence="6">
    <location>
        <position position="164"/>
    </location>
</feature>
<comment type="subcellular location">
    <subcellularLocation>
        <location evidence="6">Cell membrane</location>
        <topology evidence="6">Single-pass membrane protein</topology>
    </subcellularLocation>
</comment>
<dbReference type="PIRSF" id="PIRSF006091">
    <property type="entry name" value="E_trnsport_RnfG"/>
    <property type="match status" value="1"/>
</dbReference>
<dbReference type="EMBL" id="CP058561">
    <property type="protein sequence ID" value="QUH31546.1"/>
    <property type="molecule type" value="Genomic_DNA"/>
</dbReference>
<keyword evidence="5 6" id="KW-0249">Electron transport</keyword>
<keyword evidence="6" id="KW-1278">Translocase</keyword>
<protein>
    <recommendedName>
        <fullName evidence="6">Ion-translocating oxidoreductase complex subunit G</fullName>
        <ecNumber evidence="6">7.-.-.-</ecNumber>
    </recommendedName>
    <alternativeName>
        <fullName evidence="6">Rnf electron transport complex subunit G</fullName>
    </alternativeName>
</protein>
<dbReference type="KEGG" id="vgu:HYG85_22490"/>
<keyword evidence="9" id="KW-1185">Reference proteome</keyword>
<evidence type="ECO:0000256" key="3">
    <source>
        <dbReference type="ARBA" id="ARBA00022630"/>
    </source>
</evidence>
<evidence type="ECO:0000259" key="7">
    <source>
        <dbReference type="SMART" id="SM00900"/>
    </source>
</evidence>
<evidence type="ECO:0000256" key="5">
    <source>
        <dbReference type="ARBA" id="ARBA00022982"/>
    </source>
</evidence>
<dbReference type="AlphaFoldDB" id="A0A8J8MEN5"/>
<dbReference type="InterPro" id="IPR010209">
    <property type="entry name" value="Ion_transpt_RnfG/RsxG"/>
</dbReference>